<proteinExistence type="predicted"/>
<gene>
    <name evidence="1" type="ORF">A3C94_02385</name>
</gene>
<accession>A0A1F6DRW7</accession>
<dbReference type="Proteomes" id="UP000177232">
    <property type="component" value="Unassembled WGS sequence"/>
</dbReference>
<protein>
    <recommendedName>
        <fullName evidence="3">Plasmid stabilization protein</fullName>
    </recommendedName>
</protein>
<dbReference type="InterPro" id="IPR035093">
    <property type="entry name" value="RelE/ParE_toxin_dom_sf"/>
</dbReference>
<name>A0A1F6DRW7_9BACT</name>
<evidence type="ECO:0000313" key="1">
    <source>
        <dbReference type="EMBL" id="OGG64184.1"/>
    </source>
</evidence>
<dbReference type="AlphaFoldDB" id="A0A1F6DRW7"/>
<dbReference type="Gene3D" id="3.30.2310.20">
    <property type="entry name" value="RelE-like"/>
    <property type="match status" value="1"/>
</dbReference>
<sequence length="80" mass="9255">MHKIDKFLAKLDPERRAKVLAVLLQIRAGDFQGLNLKKLKTAGPLYRVRVGKCRIIFEMDTSGIRLTDIDFRNDNTYKGY</sequence>
<dbReference type="EMBL" id="MFLJ01000031">
    <property type="protein sequence ID" value="OGG64184.1"/>
    <property type="molecule type" value="Genomic_DNA"/>
</dbReference>
<reference evidence="1 2" key="1">
    <citation type="journal article" date="2016" name="Nat. Commun.">
        <title>Thousands of microbial genomes shed light on interconnected biogeochemical processes in an aquifer system.</title>
        <authorList>
            <person name="Anantharaman K."/>
            <person name="Brown C.T."/>
            <person name="Hug L.A."/>
            <person name="Sharon I."/>
            <person name="Castelle C.J."/>
            <person name="Probst A.J."/>
            <person name="Thomas B.C."/>
            <person name="Singh A."/>
            <person name="Wilkins M.J."/>
            <person name="Karaoz U."/>
            <person name="Brodie E.L."/>
            <person name="Williams K.H."/>
            <person name="Hubbard S.S."/>
            <person name="Banfield J.F."/>
        </authorList>
    </citation>
    <scope>NUCLEOTIDE SEQUENCE [LARGE SCALE GENOMIC DNA]</scope>
</reference>
<organism evidence="1 2">
    <name type="scientific">Candidatus Kaiserbacteria bacterium RIFCSPHIGHO2_02_FULL_55_17</name>
    <dbReference type="NCBI Taxonomy" id="1798496"/>
    <lineage>
        <taxon>Bacteria</taxon>
        <taxon>Candidatus Kaiseribacteriota</taxon>
    </lineage>
</organism>
<evidence type="ECO:0000313" key="2">
    <source>
        <dbReference type="Proteomes" id="UP000177232"/>
    </source>
</evidence>
<evidence type="ECO:0008006" key="3">
    <source>
        <dbReference type="Google" id="ProtNLM"/>
    </source>
</evidence>
<dbReference type="SUPFAM" id="SSF143011">
    <property type="entry name" value="RelE-like"/>
    <property type="match status" value="1"/>
</dbReference>
<comment type="caution">
    <text evidence="1">The sequence shown here is derived from an EMBL/GenBank/DDBJ whole genome shotgun (WGS) entry which is preliminary data.</text>
</comment>